<gene>
    <name evidence="2" type="ORF">GCM10009544_11980</name>
</gene>
<name>A0ABP3JE51_9ACTN</name>
<proteinExistence type="predicted"/>
<comment type="caution">
    <text evidence="2">The sequence shown here is derived from an EMBL/GenBank/DDBJ whole genome shotgun (WGS) entry which is preliminary data.</text>
</comment>
<feature type="compositionally biased region" description="Gly residues" evidence="1">
    <location>
        <begin position="18"/>
        <end position="28"/>
    </location>
</feature>
<evidence type="ECO:0000256" key="1">
    <source>
        <dbReference type="SAM" id="MobiDB-lite"/>
    </source>
</evidence>
<protein>
    <submittedName>
        <fullName evidence="2">Uncharacterized protein</fullName>
    </submittedName>
</protein>
<dbReference type="EMBL" id="BAAAHB010000007">
    <property type="protein sequence ID" value="GAA0450743.1"/>
    <property type="molecule type" value="Genomic_DNA"/>
</dbReference>
<reference evidence="3" key="1">
    <citation type="journal article" date="2019" name="Int. J. Syst. Evol. Microbiol.">
        <title>The Global Catalogue of Microorganisms (GCM) 10K type strain sequencing project: providing services to taxonomists for standard genome sequencing and annotation.</title>
        <authorList>
            <consortium name="The Broad Institute Genomics Platform"/>
            <consortium name="The Broad Institute Genome Sequencing Center for Infectious Disease"/>
            <person name="Wu L."/>
            <person name="Ma J."/>
        </authorList>
    </citation>
    <scope>NUCLEOTIDE SEQUENCE [LARGE SCALE GENOMIC DNA]</scope>
    <source>
        <strain evidence="3">JCM 10649</strain>
    </source>
</reference>
<evidence type="ECO:0000313" key="2">
    <source>
        <dbReference type="EMBL" id="GAA0450743.1"/>
    </source>
</evidence>
<keyword evidence="3" id="KW-1185">Reference proteome</keyword>
<dbReference type="Proteomes" id="UP001499895">
    <property type="component" value="Unassembled WGS sequence"/>
</dbReference>
<sequence length="66" mass="6491">MGRGYACVPVILRTIGRRPGGGAGGGAGRTVNGTRSVGDAVTGPVGGGQRPWATPEANEVSQTGLE</sequence>
<feature type="region of interest" description="Disordered" evidence="1">
    <location>
        <begin position="16"/>
        <end position="66"/>
    </location>
</feature>
<organism evidence="2 3">
    <name type="scientific">Streptomyces stramineus</name>
    <dbReference type="NCBI Taxonomy" id="173861"/>
    <lineage>
        <taxon>Bacteria</taxon>
        <taxon>Bacillati</taxon>
        <taxon>Actinomycetota</taxon>
        <taxon>Actinomycetes</taxon>
        <taxon>Kitasatosporales</taxon>
        <taxon>Streptomycetaceae</taxon>
        <taxon>Streptomyces</taxon>
    </lineage>
</organism>
<evidence type="ECO:0000313" key="3">
    <source>
        <dbReference type="Proteomes" id="UP001499895"/>
    </source>
</evidence>
<accession>A0ABP3JE51</accession>